<reference evidence="2 5" key="2">
    <citation type="submission" date="2022-05" db="EMBL/GenBank/DDBJ databases">
        <title>Genome Sequencing of Bee-Associated Microbes.</title>
        <authorList>
            <person name="Dunlap C."/>
        </authorList>
    </citation>
    <scope>NUCLEOTIDE SEQUENCE [LARGE SCALE GENOMIC DNA]</scope>
    <source>
        <strain evidence="2 5">NRRL B-23120</strain>
    </source>
</reference>
<feature type="chain" id="PRO_5019171240" evidence="1">
    <location>
        <begin position="26"/>
        <end position="269"/>
    </location>
</feature>
<keyword evidence="5" id="KW-1185">Reference proteome</keyword>
<evidence type="ECO:0000256" key="1">
    <source>
        <dbReference type="SAM" id="SignalP"/>
    </source>
</evidence>
<dbReference type="EMBL" id="CP026520">
    <property type="protein sequence ID" value="QAV17292.1"/>
    <property type="molecule type" value="Genomic_DNA"/>
</dbReference>
<evidence type="ECO:0000313" key="2">
    <source>
        <dbReference type="EMBL" id="MCY9595523.1"/>
    </source>
</evidence>
<name>A0A410WSG1_9BACL</name>
<dbReference type="Proteomes" id="UP000288943">
    <property type="component" value="Chromosome"/>
</dbReference>
<dbReference type="AlphaFoldDB" id="A0A410WSG1"/>
<protein>
    <submittedName>
        <fullName evidence="3">Uncharacterized protein</fullName>
    </submittedName>
</protein>
<dbReference type="OrthoDB" id="2674774at2"/>
<sequence length="269" mass="29460">MKAGLFKVMSLVLVFCIMLSQVANAATDTLKESLTSYQLPVRDLNGNVIGTQNTTLRLELSKEKNVETVTMFDETTYNFFKDEDVYKKVYKNGSRVTKLEKQANGEFFINGSKVNLTINETKASGASPRAVDSGGKEWLTYYTNFSDNPDLYECLGYPSANNFLDYGTGTKLDRFVKPIAPYTMYKLNDFKMYANSVANARSNINTASVTLTAAIGTLVLTWETVIGAMVGTGGAAVAAYQIYVASQDGKDAMASAYNVLKGWQPGVNT</sequence>
<feature type="signal peptide" evidence="1">
    <location>
        <begin position="1"/>
        <end position="25"/>
    </location>
</feature>
<dbReference type="GeneID" id="95374424"/>
<evidence type="ECO:0000313" key="3">
    <source>
        <dbReference type="EMBL" id="QAV17292.1"/>
    </source>
</evidence>
<proteinExistence type="predicted"/>
<evidence type="ECO:0000313" key="5">
    <source>
        <dbReference type="Proteomes" id="UP001527202"/>
    </source>
</evidence>
<dbReference type="RefSeq" id="WP_053228704.1">
    <property type="nucleotide sequence ID" value="NZ_CP026520.1"/>
</dbReference>
<accession>A0A410WSG1</accession>
<organism evidence="3 4">
    <name type="scientific">Paenibacillus chitinolyticus</name>
    <dbReference type="NCBI Taxonomy" id="79263"/>
    <lineage>
        <taxon>Bacteria</taxon>
        <taxon>Bacillati</taxon>
        <taxon>Bacillota</taxon>
        <taxon>Bacilli</taxon>
        <taxon>Bacillales</taxon>
        <taxon>Paenibacillaceae</taxon>
        <taxon>Paenibacillus</taxon>
    </lineage>
</organism>
<dbReference type="EMBL" id="JAMDMJ010000008">
    <property type="protein sequence ID" value="MCY9595523.1"/>
    <property type="molecule type" value="Genomic_DNA"/>
</dbReference>
<keyword evidence="1" id="KW-0732">Signal</keyword>
<gene>
    <name evidence="2" type="ORF">M5X16_07055</name>
    <name evidence="3" type="ORF">PC41400_06285</name>
</gene>
<dbReference type="KEGG" id="pchi:PC41400_06285"/>
<dbReference type="Proteomes" id="UP001527202">
    <property type="component" value="Unassembled WGS sequence"/>
</dbReference>
<evidence type="ECO:0000313" key="4">
    <source>
        <dbReference type="Proteomes" id="UP000288943"/>
    </source>
</evidence>
<reference evidence="3 4" key="1">
    <citation type="submission" date="2018-01" db="EMBL/GenBank/DDBJ databases">
        <title>The whole genome sequencing and assembly of Paenibacillus chitinolyticus KCCM 41400 strain.</title>
        <authorList>
            <person name="Kim J.-Y."/>
            <person name="Park M.-K."/>
            <person name="Lee Y.-J."/>
            <person name="Yi H."/>
            <person name="Bahn Y.-S."/>
            <person name="Kim J.F."/>
            <person name="Lee D.-W."/>
        </authorList>
    </citation>
    <scope>NUCLEOTIDE SEQUENCE [LARGE SCALE GENOMIC DNA]</scope>
    <source>
        <strain evidence="3 4">KCCM 41400</strain>
    </source>
</reference>